<keyword evidence="2" id="KW-1185">Reference proteome</keyword>
<sequence>MNPLEPRSPSAHVPAMARTLADPHFPNGERAALKRMGLEGPSPLALYRFILDEVDEPWQSDTWTRRWRALLCALAIQRDGGFDPSRPWGKALAEAGFAESRLERLLAAQGDTQLTLALRAARQLAAKGLACDWRQLADLIFSTDPEIRERINTRIARDYYHNLEKD</sequence>
<dbReference type="AlphaFoldDB" id="A0A011MVJ7"/>
<dbReference type="Proteomes" id="UP000020218">
    <property type="component" value="Unassembled WGS sequence"/>
</dbReference>
<dbReference type="EMBL" id="JFAX01000014">
    <property type="protein sequence ID" value="EXI66606.1"/>
    <property type="molecule type" value="Genomic_DNA"/>
</dbReference>
<dbReference type="Gene3D" id="1.10.520.40">
    <property type="entry name" value="CRISPR-associated protein Cse2"/>
    <property type="match status" value="1"/>
</dbReference>
<accession>A0A011MVJ7</accession>
<organism evidence="1 2">
    <name type="scientific">Candidatus Accumulibacter adjunctus</name>
    <dbReference type="NCBI Taxonomy" id="1454001"/>
    <lineage>
        <taxon>Bacteria</taxon>
        <taxon>Pseudomonadati</taxon>
        <taxon>Pseudomonadota</taxon>
        <taxon>Betaproteobacteria</taxon>
        <taxon>Candidatus Accumulibacter</taxon>
    </lineage>
</organism>
<evidence type="ECO:0000313" key="1">
    <source>
        <dbReference type="EMBL" id="EXI66606.1"/>
    </source>
</evidence>
<proteinExistence type="predicted"/>
<dbReference type="Pfam" id="PF09485">
    <property type="entry name" value="CRISPR_Cse2"/>
    <property type="match status" value="1"/>
</dbReference>
<dbReference type="InterPro" id="IPR013382">
    <property type="entry name" value="CRISPR-assoc_prot_Cse2"/>
</dbReference>
<dbReference type="PATRIC" id="fig|1454001.3.peg.2565"/>
<evidence type="ECO:0000313" key="2">
    <source>
        <dbReference type="Proteomes" id="UP000020218"/>
    </source>
</evidence>
<name>A0A011MVJ7_9PROT</name>
<dbReference type="STRING" id="1454001.AW08_02511"/>
<dbReference type="InterPro" id="IPR038287">
    <property type="entry name" value="Cse2_sf"/>
</dbReference>
<comment type="caution">
    <text evidence="1">The sequence shown here is derived from an EMBL/GenBank/DDBJ whole genome shotgun (WGS) entry which is preliminary data.</text>
</comment>
<dbReference type="NCBIfam" id="TIGR02548">
    <property type="entry name" value="casB_cse2"/>
    <property type="match status" value="1"/>
</dbReference>
<reference evidence="1" key="1">
    <citation type="submission" date="2014-02" db="EMBL/GenBank/DDBJ databases">
        <title>Expanding our view of genomic diversity in Candidatus Accumulibacter clades.</title>
        <authorList>
            <person name="Skennerton C.T."/>
            <person name="Barr J.J."/>
            <person name="Slater F.R."/>
            <person name="Bond P.L."/>
            <person name="Tyson G.W."/>
        </authorList>
    </citation>
    <scope>NUCLEOTIDE SEQUENCE [LARGE SCALE GENOMIC DNA]</scope>
</reference>
<protein>
    <submittedName>
        <fullName evidence="1">CRISPR type I-E protein CasB/Cse2</fullName>
    </submittedName>
</protein>
<gene>
    <name evidence="1" type="ORF">AW08_02511</name>
</gene>